<gene>
    <name evidence="7" type="primary">LOC106077197</name>
</gene>
<name>A0A9W3AJP9_BIOGL</name>
<accession>A0A9W3AJP9</accession>
<organism evidence="6 7">
    <name type="scientific">Biomphalaria glabrata</name>
    <name type="common">Bloodfluke planorb</name>
    <name type="synonym">Freshwater snail</name>
    <dbReference type="NCBI Taxonomy" id="6526"/>
    <lineage>
        <taxon>Eukaryota</taxon>
        <taxon>Metazoa</taxon>
        <taxon>Spiralia</taxon>
        <taxon>Lophotrochozoa</taxon>
        <taxon>Mollusca</taxon>
        <taxon>Gastropoda</taxon>
        <taxon>Heterobranchia</taxon>
        <taxon>Euthyneura</taxon>
        <taxon>Panpulmonata</taxon>
        <taxon>Hygrophila</taxon>
        <taxon>Lymnaeoidea</taxon>
        <taxon>Planorbidae</taxon>
        <taxon>Biomphalaria</taxon>
    </lineage>
</organism>
<evidence type="ECO:0000256" key="2">
    <source>
        <dbReference type="ARBA" id="ARBA00022692"/>
    </source>
</evidence>
<dbReference type="GO" id="GO:0016020">
    <property type="term" value="C:membrane"/>
    <property type="evidence" value="ECO:0007669"/>
    <property type="project" value="UniProtKB-SubCell"/>
</dbReference>
<dbReference type="InterPro" id="IPR013604">
    <property type="entry name" value="7TM_chemorcpt"/>
</dbReference>
<sequence>MYSLGSEQLNMGHVLVQIITIVWALLPILQVCFIWGRMPAAAHSIVESIRYLSTTGLSQTFLIQIQLFVSICSSTKMGINVFGFFTIDSQTGVMILGTIATYGIVVIQFQQEKSNDCHYNVSQIL</sequence>
<keyword evidence="4 5" id="KW-0472">Membrane</keyword>
<dbReference type="Proteomes" id="UP001165740">
    <property type="component" value="Chromosome 6"/>
</dbReference>
<dbReference type="OrthoDB" id="6120369at2759"/>
<keyword evidence="2 5" id="KW-0812">Transmembrane</keyword>
<evidence type="ECO:0000256" key="4">
    <source>
        <dbReference type="ARBA" id="ARBA00023136"/>
    </source>
</evidence>
<dbReference type="GO" id="GO:0050909">
    <property type="term" value="P:sensory perception of taste"/>
    <property type="evidence" value="ECO:0007669"/>
    <property type="project" value="InterPro"/>
</dbReference>
<feature type="transmembrane region" description="Helical" evidence="5">
    <location>
        <begin position="48"/>
        <end position="69"/>
    </location>
</feature>
<evidence type="ECO:0000313" key="6">
    <source>
        <dbReference type="Proteomes" id="UP001165740"/>
    </source>
</evidence>
<protein>
    <submittedName>
        <fullName evidence="7">Uncharacterized protein LOC106077197</fullName>
    </submittedName>
</protein>
<proteinExistence type="predicted"/>
<evidence type="ECO:0000313" key="7">
    <source>
        <dbReference type="RefSeq" id="XP_055887424.1"/>
    </source>
</evidence>
<dbReference type="Pfam" id="PF08395">
    <property type="entry name" value="7tm_7"/>
    <property type="match status" value="1"/>
</dbReference>
<keyword evidence="3 5" id="KW-1133">Transmembrane helix</keyword>
<dbReference type="RefSeq" id="XP_055887424.1">
    <property type="nucleotide sequence ID" value="XM_056031449.1"/>
</dbReference>
<evidence type="ECO:0000256" key="5">
    <source>
        <dbReference type="SAM" id="Phobius"/>
    </source>
</evidence>
<feature type="transmembrane region" description="Helical" evidence="5">
    <location>
        <begin position="14"/>
        <end position="36"/>
    </location>
</feature>
<comment type="subcellular location">
    <subcellularLocation>
        <location evidence="1">Membrane</location>
        <topology evidence="1">Multi-pass membrane protein</topology>
    </subcellularLocation>
</comment>
<feature type="transmembrane region" description="Helical" evidence="5">
    <location>
        <begin position="81"/>
        <end position="105"/>
    </location>
</feature>
<dbReference type="AlphaFoldDB" id="A0A9W3AJP9"/>
<dbReference type="GeneID" id="106077197"/>
<keyword evidence="6" id="KW-1185">Reference proteome</keyword>
<evidence type="ECO:0000256" key="3">
    <source>
        <dbReference type="ARBA" id="ARBA00022989"/>
    </source>
</evidence>
<evidence type="ECO:0000256" key="1">
    <source>
        <dbReference type="ARBA" id="ARBA00004141"/>
    </source>
</evidence>
<reference evidence="7" key="1">
    <citation type="submission" date="2025-08" db="UniProtKB">
        <authorList>
            <consortium name="RefSeq"/>
        </authorList>
    </citation>
    <scope>IDENTIFICATION</scope>
</reference>